<sequence length="209" mass="23238">MPKNTADQNPAHINSACSTPPPIESSWSAMDEKLVPTRSDTHAVCKLGSSTSSFLDAFCGRMQEKDMCKKREHLQNCTAFLAAWKFNASDIALHIHGGEEIASLPSSTIRSLSPSITIKLRFHPMIVSWLQWKGMETRIPCLGGRWAASWNNGSVVVSQRHPSKGKLRITLVMQTNDPRYRKMLNTSLWFGHGKWGTKKGGLQDTLAAF</sequence>
<feature type="compositionally biased region" description="Polar residues" evidence="1">
    <location>
        <begin position="1"/>
        <end position="18"/>
    </location>
</feature>
<name>A0AAN6N5D5_9PEZI</name>
<evidence type="ECO:0000256" key="1">
    <source>
        <dbReference type="SAM" id="MobiDB-lite"/>
    </source>
</evidence>
<comment type="caution">
    <text evidence="2">The sequence shown here is derived from an EMBL/GenBank/DDBJ whole genome shotgun (WGS) entry which is preliminary data.</text>
</comment>
<keyword evidence="3" id="KW-1185">Reference proteome</keyword>
<accession>A0AAN6N5D5</accession>
<organism evidence="2 3">
    <name type="scientific">Diplogelasinospora grovesii</name>
    <dbReference type="NCBI Taxonomy" id="303347"/>
    <lineage>
        <taxon>Eukaryota</taxon>
        <taxon>Fungi</taxon>
        <taxon>Dikarya</taxon>
        <taxon>Ascomycota</taxon>
        <taxon>Pezizomycotina</taxon>
        <taxon>Sordariomycetes</taxon>
        <taxon>Sordariomycetidae</taxon>
        <taxon>Sordariales</taxon>
        <taxon>Diplogelasinosporaceae</taxon>
        <taxon>Diplogelasinospora</taxon>
    </lineage>
</organism>
<dbReference type="Proteomes" id="UP001303473">
    <property type="component" value="Unassembled WGS sequence"/>
</dbReference>
<evidence type="ECO:0000313" key="2">
    <source>
        <dbReference type="EMBL" id="KAK3938729.1"/>
    </source>
</evidence>
<feature type="region of interest" description="Disordered" evidence="1">
    <location>
        <begin position="1"/>
        <end position="22"/>
    </location>
</feature>
<proteinExistence type="predicted"/>
<gene>
    <name evidence="2" type="ORF">QBC46DRAFT_439556</name>
</gene>
<evidence type="ECO:0000313" key="3">
    <source>
        <dbReference type="Proteomes" id="UP001303473"/>
    </source>
</evidence>
<protein>
    <submittedName>
        <fullName evidence="2">Uncharacterized protein</fullName>
    </submittedName>
</protein>
<dbReference type="EMBL" id="MU853823">
    <property type="protein sequence ID" value="KAK3938729.1"/>
    <property type="molecule type" value="Genomic_DNA"/>
</dbReference>
<dbReference type="AlphaFoldDB" id="A0AAN6N5D5"/>
<reference evidence="3" key="1">
    <citation type="journal article" date="2023" name="Mol. Phylogenet. Evol.">
        <title>Genome-scale phylogeny and comparative genomics of the fungal order Sordariales.</title>
        <authorList>
            <person name="Hensen N."/>
            <person name="Bonometti L."/>
            <person name="Westerberg I."/>
            <person name="Brannstrom I.O."/>
            <person name="Guillou S."/>
            <person name="Cros-Aarteil S."/>
            <person name="Calhoun S."/>
            <person name="Haridas S."/>
            <person name="Kuo A."/>
            <person name="Mondo S."/>
            <person name="Pangilinan J."/>
            <person name="Riley R."/>
            <person name="LaButti K."/>
            <person name="Andreopoulos B."/>
            <person name="Lipzen A."/>
            <person name="Chen C."/>
            <person name="Yan M."/>
            <person name="Daum C."/>
            <person name="Ng V."/>
            <person name="Clum A."/>
            <person name="Steindorff A."/>
            <person name="Ohm R.A."/>
            <person name="Martin F."/>
            <person name="Silar P."/>
            <person name="Natvig D.O."/>
            <person name="Lalanne C."/>
            <person name="Gautier V."/>
            <person name="Ament-Velasquez S.L."/>
            <person name="Kruys A."/>
            <person name="Hutchinson M.I."/>
            <person name="Powell A.J."/>
            <person name="Barry K."/>
            <person name="Miller A.N."/>
            <person name="Grigoriev I.V."/>
            <person name="Debuchy R."/>
            <person name="Gladieux P."/>
            <person name="Hiltunen Thoren M."/>
            <person name="Johannesson H."/>
        </authorList>
    </citation>
    <scope>NUCLEOTIDE SEQUENCE [LARGE SCALE GENOMIC DNA]</scope>
    <source>
        <strain evidence="3">CBS 340.73</strain>
    </source>
</reference>